<dbReference type="InterPro" id="IPR015077">
    <property type="entry name" value="DUF1858"/>
</dbReference>
<proteinExistence type="predicted"/>
<comment type="caution">
    <text evidence="2">The sequence shown here is derived from an EMBL/GenBank/DDBJ whole genome shotgun (WGS) entry which is preliminary data.</text>
</comment>
<sequence length="70" mass="7729">MAKITKDMNIMEVIQMDEGTADVFMSAGMGCLGCAAARFENLEQACMVHGIDVDDLVAKLNDYMDHKEKN</sequence>
<dbReference type="EMBL" id="VSSQ01115505">
    <property type="protein sequence ID" value="MPN50914.1"/>
    <property type="molecule type" value="Genomic_DNA"/>
</dbReference>
<feature type="domain" description="DUF1858" evidence="1">
    <location>
        <begin position="4"/>
        <end position="57"/>
    </location>
</feature>
<dbReference type="AlphaFoldDB" id="A0A645IRA7"/>
<name>A0A645IRA7_9ZZZZ</name>
<evidence type="ECO:0000313" key="2">
    <source>
        <dbReference type="EMBL" id="MPN50914.1"/>
    </source>
</evidence>
<protein>
    <recommendedName>
        <fullName evidence="1">DUF1858 domain-containing protein</fullName>
    </recommendedName>
</protein>
<evidence type="ECO:0000259" key="1">
    <source>
        <dbReference type="Pfam" id="PF08984"/>
    </source>
</evidence>
<dbReference type="InterPro" id="IPR038062">
    <property type="entry name" value="ScdA-like_N_sf"/>
</dbReference>
<dbReference type="PANTHER" id="PTHR39341:SF1">
    <property type="entry name" value="DUF1858 DOMAIN-CONTAINING PROTEIN"/>
    <property type="match status" value="1"/>
</dbReference>
<dbReference type="Gene3D" id="1.10.3910.10">
    <property type="entry name" value="SP0561-like"/>
    <property type="match status" value="1"/>
</dbReference>
<dbReference type="NCBIfam" id="TIGR03980">
    <property type="entry name" value="prismane_assoc"/>
    <property type="match status" value="1"/>
</dbReference>
<dbReference type="Pfam" id="PF08984">
    <property type="entry name" value="DUF1858"/>
    <property type="match status" value="1"/>
</dbReference>
<dbReference type="SUPFAM" id="SSF140683">
    <property type="entry name" value="SP0561-like"/>
    <property type="match status" value="1"/>
</dbReference>
<dbReference type="PANTHER" id="PTHR39341">
    <property type="entry name" value="BSL7085 PROTEIN"/>
    <property type="match status" value="1"/>
</dbReference>
<dbReference type="InterPro" id="IPR023883">
    <property type="entry name" value="CHP03980_redox-disulphide"/>
</dbReference>
<reference evidence="2" key="1">
    <citation type="submission" date="2019-08" db="EMBL/GenBank/DDBJ databases">
        <authorList>
            <person name="Kucharzyk K."/>
            <person name="Murdoch R.W."/>
            <person name="Higgins S."/>
            <person name="Loffler F."/>
        </authorList>
    </citation>
    <scope>NUCLEOTIDE SEQUENCE</scope>
</reference>
<organism evidence="2">
    <name type="scientific">bioreactor metagenome</name>
    <dbReference type="NCBI Taxonomy" id="1076179"/>
    <lineage>
        <taxon>unclassified sequences</taxon>
        <taxon>metagenomes</taxon>
        <taxon>ecological metagenomes</taxon>
    </lineage>
</organism>
<accession>A0A645IRA7</accession>
<gene>
    <name evidence="2" type="ORF">SDC9_198554</name>
</gene>